<comment type="caution">
    <text evidence="1">The sequence shown here is derived from an EMBL/GenBank/DDBJ whole genome shotgun (WGS) entry which is preliminary data.</text>
</comment>
<accession>A0A4Z2F8P2</accession>
<keyword evidence="2" id="KW-1185">Reference proteome</keyword>
<protein>
    <submittedName>
        <fullName evidence="1">Uncharacterized protein</fullName>
    </submittedName>
</protein>
<dbReference type="EMBL" id="SRLO01001466">
    <property type="protein sequence ID" value="TNN37596.1"/>
    <property type="molecule type" value="Genomic_DNA"/>
</dbReference>
<evidence type="ECO:0000313" key="1">
    <source>
        <dbReference type="EMBL" id="TNN37596.1"/>
    </source>
</evidence>
<dbReference type="AlphaFoldDB" id="A0A4Z2F8P2"/>
<reference evidence="1 2" key="1">
    <citation type="submission" date="2019-03" db="EMBL/GenBank/DDBJ databases">
        <title>First draft genome of Liparis tanakae, snailfish: a comprehensive survey of snailfish specific genes.</title>
        <authorList>
            <person name="Kim W."/>
            <person name="Song I."/>
            <person name="Jeong J.-H."/>
            <person name="Kim D."/>
            <person name="Kim S."/>
            <person name="Ryu S."/>
            <person name="Song J.Y."/>
            <person name="Lee S.K."/>
        </authorList>
    </citation>
    <scope>NUCLEOTIDE SEQUENCE [LARGE SCALE GENOMIC DNA]</scope>
    <source>
        <tissue evidence="1">Muscle</tissue>
    </source>
</reference>
<organism evidence="1 2">
    <name type="scientific">Liparis tanakae</name>
    <name type="common">Tanaka's snailfish</name>
    <dbReference type="NCBI Taxonomy" id="230148"/>
    <lineage>
        <taxon>Eukaryota</taxon>
        <taxon>Metazoa</taxon>
        <taxon>Chordata</taxon>
        <taxon>Craniata</taxon>
        <taxon>Vertebrata</taxon>
        <taxon>Euteleostomi</taxon>
        <taxon>Actinopterygii</taxon>
        <taxon>Neopterygii</taxon>
        <taxon>Teleostei</taxon>
        <taxon>Neoteleostei</taxon>
        <taxon>Acanthomorphata</taxon>
        <taxon>Eupercaria</taxon>
        <taxon>Perciformes</taxon>
        <taxon>Cottioidei</taxon>
        <taxon>Cottales</taxon>
        <taxon>Liparidae</taxon>
        <taxon>Liparis</taxon>
    </lineage>
</organism>
<sequence length="77" mass="8132">MSLPLLSFTSSALDSSVKSVSSAALLTDDMVCLKNGQTRGTRTVSSEESSVMMLLVDAVRSSRSSRASHSVFTMKGT</sequence>
<dbReference type="Proteomes" id="UP000314294">
    <property type="component" value="Unassembled WGS sequence"/>
</dbReference>
<name>A0A4Z2F8P2_9TELE</name>
<proteinExistence type="predicted"/>
<gene>
    <name evidence="1" type="ORF">EYF80_052237</name>
</gene>
<evidence type="ECO:0000313" key="2">
    <source>
        <dbReference type="Proteomes" id="UP000314294"/>
    </source>
</evidence>